<dbReference type="EMBL" id="CM045765">
    <property type="protein sequence ID" value="KAI8000034.1"/>
    <property type="molecule type" value="Genomic_DNA"/>
</dbReference>
<sequence length="153" mass="16832">MVGLRLSKNEVKGAIGKRGKRGRRGREVAIGGRMLRRIIAGGVWNCRSQPLHHDDPSNSLDDSITHCCSNYSGSSISPNNSIESSVITDLHNYKSIQSLSSFLSYSYSQTPLSLSLSLSTALSRSLEAWFFNCSISNIFCNLLETLTLPSDQF</sequence>
<evidence type="ECO:0000313" key="1">
    <source>
        <dbReference type="EMBL" id="KAI8000034.1"/>
    </source>
</evidence>
<keyword evidence="2" id="KW-1185">Reference proteome</keyword>
<gene>
    <name evidence="1" type="ORF">LOK49_LG09G01655</name>
</gene>
<evidence type="ECO:0000313" key="2">
    <source>
        <dbReference type="Proteomes" id="UP001060215"/>
    </source>
</evidence>
<reference evidence="1 2" key="1">
    <citation type="journal article" date="2022" name="Plant J.">
        <title>Chromosome-level genome of Camellia lanceoleosa provides a valuable resource for understanding genome evolution and self-incompatibility.</title>
        <authorList>
            <person name="Gong W."/>
            <person name="Xiao S."/>
            <person name="Wang L."/>
            <person name="Liao Z."/>
            <person name="Chang Y."/>
            <person name="Mo W."/>
            <person name="Hu G."/>
            <person name="Li W."/>
            <person name="Zhao G."/>
            <person name="Zhu H."/>
            <person name="Hu X."/>
            <person name="Ji K."/>
            <person name="Xiang X."/>
            <person name="Song Q."/>
            <person name="Yuan D."/>
            <person name="Jin S."/>
            <person name="Zhang L."/>
        </authorList>
    </citation>
    <scope>NUCLEOTIDE SEQUENCE [LARGE SCALE GENOMIC DNA]</scope>
    <source>
        <strain evidence="1">SQ_2022a</strain>
    </source>
</reference>
<name>A0ACC0GGR4_9ERIC</name>
<accession>A0ACC0GGR4</accession>
<protein>
    <submittedName>
        <fullName evidence="1">Uncharacterized protein</fullName>
    </submittedName>
</protein>
<organism evidence="1 2">
    <name type="scientific">Camellia lanceoleosa</name>
    <dbReference type="NCBI Taxonomy" id="1840588"/>
    <lineage>
        <taxon>Eukaryota</taxon>
        <taxon>Viridiplantae</taxon>
        <taxon>Streptophyta</taxon>
        <taxon>Embryophyta</taxon>
        <taxon>Tracheophyta</taxon>
        <taxon>Spermatophyta</taxon>
        <taxon>Magnoliopsida</taxon>
        <taxon>eudicotyledons</taxon>
        <taxon>Gunneridae</taxon>
        <taxon>Pentapetalae</taxon>
        <taxon>asterids</taxon>
        <taxon>Ericales</taxon>
        <taxon>Theaceae</taxon>
        <taxon>Camellia</taxon>
    </lineage>
</organism>
<comment type="caution">
    <text evidence="1">The sequence shown here is derived from an EMBL/GenBank/DDBJ whole genome shotgun (WGS) entry which is preliminary data.</text>
</comment>
<dbReference type="Proteomes" id="UP001060215">
    <property type="component" value="Chromosome 8"/>
</dbReference>
<proteinExistence type="predicted"/>